<proteinExistence type="inferred from homology"/>
<evidence type="ECO:0000313" key="8">
    <source>
        <dbReference type="Proteomes" id="UP000054558"/>
    </source>
</evidence>
<evidence type="ECO:0000256" key="3">
    <source>
        <dbReference type="ARBA" id="ARBA00022574"/>
    </source>
</evidence>
<dbReference type="OrthoDB" id="71437at2759"/>
<keyword evidence="4" id="KW-0677">Repeat</keyword>
<dbReference type="InterPro" id="IPR036322">
    <property type="entry name" value="WD40_repeat_dom_sf"/>
</dbReference>
<dbReference type="SUPFAM" id="SSF50978">
    <property type="entry name" value="WD40 repeat-like"/>
    <property type="match status" value="1"/>
</dbReference>
<reference evidence="7 8" key="1">
    <citation type="journal article" date="2014" name="Nat. Commun.">
        <title>Klebsormidium flaccidum genome reveals primary factors for plant terrestrial adaptation.</title>
        <authorList>
            <person name="Hori K."/>
            <person name="Maruyama F."/>
            <person name="Fujisawa T."/>
            <person name="Togashi T."/>
            <person name="Yamamoto N."/>
            <person name="Seo M."/>
            <person name="Sato S."/>
            <person name="Yamada T."/>
            <person name="Mori H."/>
            <person name="Tajima N."/>
            <person name="Moriyama T."/>
            <person name="Ikeuchi M."/>
            <person name="Watanabe M."/>
            <person name="Wada H."/>
            <person name="Kobayashi K."/>
            <person name="Saito M."/>
            <person name="Masuda T."/>
            <person name="Sasaki-Sekimoto Y."/>
            <person name="Mashiguchi K."/>
            <person name="Awai K."/>
            <person name="Shimojima M."/>
            <person name="Masuda S."/>
            <person name="Iwai M."/>
            <person name="Nobusawa T."/>
            <person name="Narise T."/>
            <person name="Kondo S."/>
            <person name="Saito H."/>
            <person name="Sato R."/>
            <person name="Murakawa M."/>
            <person name="Ihara Y."/>
            <person name="Oshima-Yamada Y."/>
            <person name="Ohtaka K."/>
            <person name="Satoh M."/>
            <person name="Sonobe K."/>
            <person name="Ishii M."/>
            <person name="Ohtani R."/>
            <person name="Kanamori-Sato M."/>
            <person name="Honoki R."/>
            <person name="Miyazaki D."/>
            <person name="Mochizuki H."/>
            <person name="Umetsu J."/>
            <person name="Higashi K."/>
            <person name="Shibata D."/>
            <person name="Kamiya Y."/>
            <person name="Sato N."/>
            <person name="Nakamura Y."/>
            <person name="Tabata S."/>
            <person name="Ida S."/>
            <person name="Kurokawa K."/>
            <person name="Ohta H."/>
        </authorList>
    </citation>
    <scope>NUCLEOTIDE SEQUENCE [LARGE SCALE GENOMIC DNA]</scope>
    <source>
        <strain evidence="7 8">NIES-2285</strain>
    </source>
</reference>
<dbReference type="GO" id="GO:0005737">
    <property type="term" value="C:cytoplasm"/>
    <property type="evidence" value="ECO:0007669"/>
    <property type="project" value="UniProtKB-SubCell"/>
</dbReference>
<dbReference type="InterPro" id="IPR051980">
    <property type="entry name" value="WD_repeat_MORG1"/>
</dbReference>
<dbReference type="InterPro" id="IPR019775">
    <property type="entry name" value="WD40_repeat_CS"/>
</dbReference>
<name>A0A1Y1IHN7_KLENI</name>
<dbReference type="PANTHER" id="PTHR22842">
    <property type="entry name" value="WD40 REPEAT PROTEIN"/>
    <property type="match status" value="1"/>
</dbReference>
<dbReference type="Gene3D" id="2.130.10.10">
    <property type="entry name" value="YVTN repeat-like/Quinoprotein amine dehydrogenase"/>
    <property type="match status" value="1"/>
</dbReference>
<accession>A0A1Y1IHN7</accession>
<dbReference type="PANTHER" id="PTHR22842:SF3">
    <property type="entry name" value="WD REPEAT DOMAIN-CONTAINING PROTEIN 83"/>
    <property type="match status" value="1"/>
</dbReference>
<dbReference type="Pfam" id="PF00400">
    <property type="entry name" value="WD40"/>
    <property type="match status" value="4"/>
</dbReference>
<evidence type="ECO:0000313" key="7">
    <source>
        <dbReference type="EMBL" id="GAQ87658.1"/>
    </source>
</evidence>
<dbReference type="CDD" id="cd00200">
    <property type="entry name" value="WD40"/>
    <property type="match status" value="1"/>
</dbReference>
<dbReference type="STRING" id="105231.A0A1Y1IHN7"/>
<dbReference type="PROSITE" id="PS00678">
    <property type="entry name" value="WD_REPEATS_1"/>
    <property type="match status" value="1"/>
</dbReference>
<sequence length="326" mass="36047">MTAASFTNIPTKEAATLKGHEGAVLSVRFNYDGKYCLTTGKDRSIRLWNPHKGLAIKSYLGHGHEVRDVAAASDNGRLASCGGDKQVFLWDVSTGRIIRRFRGHDSEVNAVCFNDESSVVVSAGYDRSIRVWDCRSQSANAIQSLEHFSDSVTSIALTKSEIVGGSVDGTVRTFDIRHGRVTSDHLGQPVTCISLSNDGNCILAGCLDSTLRLIDRALGDVLNEYRGHTNKSYKLGSCFSNDDADRLPGTRWHGDRPRISHGPALSADMFCGWDCQSVDHMSGSKHSTVELGQLWRQLLLKEVLHEDKLLLLREQAWRPREGREHI</sequence>
<dbReference type="GO" id="GO:0000398">
    <property type="term" value="P:mRNA splicing, via spliceosome"/>
    <property type="evidence" value="ECO:0000318"/>
    <property type="project" value="GO_Central"/>
</dbReference>
<dbReference type="InterPro" id="IPR015943">
    <property type="entry name" value="WD40/YVTN_repeat-like_dom_sf"/>
</dbReference>
<dbReference type="GO" id="GO:0071013">
    <property type="term" value="C:catalytic step 2 spliceosome"/>
    <property type="evidence" value="ECO:0000318"/>
    <property type="project" value="GO_Central"/>
</dbReference>
<gene>
    <name evidence="7" type="ORF">KFL_003680080</name>
</gene>
<comment type="similarity">
    <text evidence="5">Belongs to the WD repeat MORG1 family.</text>
</comment>
<dbReference type="SMART" id="SM00320">
    <property type="entry name" value="WD40"/>
    <property type="match status" value="5"/>
</dbReference>
<dbReference type="PROSITE" id="PS50294">
    <property type="entry name" value="WD_REPEATS_REGION"/>
    <property type="match status" value="3"/>
</dbReference>
<protein>
    <submittedName>
        <fullName evidence="7">Uncharacterized protein</fullName>
    </submittedName>
</protein>
<dbReference type="Proteomes" id="UP000054558">
    <property type="component" value="Unassembled WGS sequence"/>
</dbReference>
<evidence type="ECO:0000256" key="5">
    <source>
        <dbReference type="ARBA" id="ARBA00038145"/>
    </source>
</evidence>
<evidence type="ECO:0000256" key="6">
    <source>
        <dbReference type="PROSITE-ProRule" id="PRU00221"/>
    </source>
</evidence>
<dbReference type="AlphaFoldDB" id="A0A1Y1IHN7"/>
<evidence type="ECO:0000256" key="1">
    <source>
        <dbReference type="ARBA" id="ARBA00004496"/>
    </source>
</evidence>
<comment type="subcellular location">
    <subcellularLocation>
        <location evidence="1">Cytoplasm</location>
    </subcellularLocation>
</comment>
<feature type="repeat" description="WD" evidence="6">
    <location>
        <begin position="101"/>
        <end position="142"/>
    </location>
</feature>
<evidence type="ECO:0000256" key="2">
    <source>
        <dbReference type="ARBA" id="ARBA00022490"/>
    </source>
</evidence>
<keyword evidence="3 6" id="KW-0853">WD repeat</keyword>
<keyword evidence="2" id="KW-0963">Cytoplasm</keyword>
<keyword evidence="8" id="KW-1185">Reference proteome</keyword>
<dbReference type="OMA" id="MCWDIRT"/>
<feature type="repeat" description="WD" evidence="6">
    <location>
        <begin position="17"/>
        <end position="58"/>
    </location>
</feature>
<dbReference type="EMBL" id="DF237317">
    <property type="protein sequence ID" value="GAQ87658.1"/>
    <property type="molecule type" value="Genomic_DNA"/>
</dbReference>
<dbReference type="InterPro" id="IPR001680">
    <property type="entry name" value="WD40_rpt"/>
</dbReference>
<feature type="repeat" description="WD" evidence="6">
    <location>
        <begin position="59"/>
        <end position="100"/>
    </location>
</feature>
<evidence type="ECO:0000256" key="4">
    <source>
        <dbReference type="ARBA" id="ARBA00022737"/>
    </source>
</evidence>
<dbReference type="PROSITE" id="PS50082">
    <property type="entry name" value="WD_REPEATS_2"/>
    <property type="match status" value="3"/>
</dbReference>
<organism evidence="7 8">
    <name type="scientific">Klebsormidium nitens</name>
    <name type="common">Green alga</name>
    <name type="synonym">Ulothrix nitens</name>
    <dbReference type="NCBI Taxonomy" id="105231"/>
    <lineage>
        <taxon>Eukaryota</taxon>
        <taxon>Viridiplantae</taxon>
        <taxon>Streptophyta</taxon>
        <taxon>Klebsormidiophyceae</taxon>
        <taxon>Klebsormidiales</taxon>
        <taxon>Klebsormidiaceae</taxon>
        <taxon>Klebsormidium</taxon>
    </lineage>
</organism>